<feature type="region of interest" description="Disordered" evidence="1">
    <location>
        <begin position="1"/>
        <end position="38"/>
    </location>
</feature>
<keyword evidence="2" id="KW-0812">Transmembrane</keyword>
<dbReference type="EMBL" id="JBBEGL010000004">
    <property type="protein sequence ID" value="MEJ2887897.1"/>
    <property type="molecule type" value="Genomic_DNA"/>
</dbReference>
<feature type="transmembrane region" description="Helical" evidence="2">
    <location>
        <begin position="44"/>
        <end position="65"/>
    </location>
</feature>
<protein>
    <submittedName>
        <fullName evidence="3">Uncharacterized protein</fullName>
    </submittedName>
</protein>
<keyword evidence="2" id="KW-1133">Transmembrane helix</keyword>
<feature type="compositionally biased region" description="Low complexity" evidence="1">
    <location>
        <begin position="240"/>
        <end position="255"/>
    </location>
</feature>
<dbReference type="Proteomes" id="UP001370100">
    <property type="component" value="Unassembled WGS sequence"/>
</dbReference>
<evidence type="ECO:0000313" key="4">
    <source>
        <dbReference type="Proteomes" id="UP001370100"/>
    </source>
</evidence>
<accession>A0ABU8N674</accession>
<gene>
    <name evidence="3" type="ORF">WCD41_15665</name>
</gene>
<evidence type="ECO:0000256" key="1">
    <source>
        <dbReference type="SAM" id="MobiDB-lite"/>
    </source>
</evidence>
<sequence>MPAPRTPPPTAGAPAPPFVPPTYPPHYPPYQEPPAPEPRRSSRLLIALACVLALVAVALGAFLVVGTPWSSGAAPEVAATPGGAPPAGTAPAAGTVPALPALPADPDQALQTLRQSDAGAADALVGTWAPQLSAKKTGMTVDGRTYDSAAVLSDHQQLRGTHPDAVLVWSGDWTSFRGRDFWITLVNRSFPTGEAANAWCAQAGIGPDDCYAKRLSRTGGYAENTAMRTGAGSGSGGGTTSAAGTPTLGGPAPAGMRGFGEVRPSEVNANGDPTSYAENITWESWGGPQAIGRGTAGWYGPDQYASDTVLIPAVVVAYDLGECNGRPAYRSVGWYFPSRGETSLPPENGYRDICDGP</sequence>
<feature type="region of interest" description="Disordered" evidence="1">
    <location>
        <begin position="73"/>
        <end position="104"/>
    </location>
</feature>
<organism evidence="3 4">
    <name type="scientific">Actinomycetospora aeridis</name>
    <dbReference type="NCBI Taxonomy" id="3129231"/>
    <lineage>
        <taxon>Bacteria</taxon>
        <taxon>Bacillati</taxon>
        <taxon>Actinomycetota</taxon>
        <taxon>Actinomycetes</taxon>
        <taxon>Pseudonocardiales</taxon>
        <taxon>Pseudonocardiaceae</taxon>
        <taxon>Actinomycetospora</taxon>
    </lineage>
</organism>
<dbReference type="RefSeq" id="WP_337714387.1">
    <property type="nucleotide sequence ID" value="NZ_JBBEGL010000004.1"/>
</dbReference>
<keyword evidence="4" id="KW-1185">Reference proteome</keyword>
<feature type="region of interest" description="Disordered" evidence="1">
    <location>
        <begin position="224"/>
        <end position="273"/>
    </location>
</feature>
<evidence type="ECO:0000256" key="2">
    <source>
        <dbReference type="SAM" id="Phobius"/>
    </source>
</evidence>
<reference evidence="3 4" key="1">
    <citation type="submission" date="2024-03" db="EMBL/GenBank/DDBJ databases">
        <title>Actinomycetospora sp. OC33-EN06, a novel actinomycete isolated from wild orchid (Aerides multiflora).</title>
        <authorList>
            <person name="Suriyachadkun C."/>
        </authorList>
    </citation>
    <scope>NUCLEOTIDE SEQUENCE [LARGE SCALE GENOMIC DNA]</scope>
    <source>
        <strain evidence="3 4">OC33-EN06</strain>
    </source>
</reference>
<feature type="compositionally biased region" description="Pro residues" evidence="1">
    <location>
        <begin position="1"/>
        <end position="36"/>
    </location>
</feature>
<comment type="caution">
    <text evidence="3">The sequence shown here is derived from an EMBL/GenBank/DDBJ whole genome shotgun (WGS) entry which is preliminary data.</text>
</comment>
<proteinExistence type="predicted"/>
<name>A0ABU8N674_9PSEU</name>
<keyword evidence="2" id="KW-0472">Membrane</keyword>
<evidence type="ECO:0000313" key="3">
    <source>
        <dbReference type="EMBL" id="MEJ2887897.1"/>
    </source>
</evidence>